<evidence type="ECO:0000256" key="1">
    <source>
        <dbReference type="ARBA" id="ARBA00002663"/>
    </source>
</evidence>
<dbReference type="InterPro" id="IPR020539">
    <property type="entry name" value="RNase_P_CS"/>
</dbReference>
<dbReference type="Gene3D" id="3.30.230.10">
    <property type="match status" value="1"/>
</dbReference>
<reference evidence="9" key="2">
    <citation type="submission" date="2021-09" db="EMBL/GenBank/DDBJ databases">
        <authorList>
            <person name="Gilroy R."/>
        </authorList>
    </citation>
    <scope>NUCLEOTIDE SEQUENCE</scope>
    <source>
        <strain evidence="9">CHK55-1828</strain>
    </source>
</reference>
<name>A0A921HW42_9BACT</name>
<dbReference type="SUPFAM" id="SSF54211">
    <property type="entry name" value="Ribosomal protein S5 domain 2-like"/>
    <property type="match status" value="1"/>
</dbReference>
<evidence type="ECO:0000313" key="9">
    <source>
        <dbReference type="EMBL" id="HJF91505.1"/>
    </source>
</evidence>
<evidence type="ECO:0000256" key="7">
    <source>
        <dbReference type="HAMAP-Rule" id="MF_00227"/>
    </source>
</evidence>
<accession>A0A921HW42</accession>
<dbReference type="GO" id="GO:0000049">
    <property type="term" value="F:tRNA binding"/>
    <property type="evidence" value="ECO:0007669"/>
    <property type="project" value="UniProtKB-UniRule"/>
</dbReference>
<keyword evidence="2 7" id="KW-0819">tRNA processing</keyword>
<dbReference type="EC" id="3.1.26.5" evidence="7 8"/>
<evidence type="ECO:0000313" key="10">
    <source>
        <dbReference type="Proteomes" id="UP000717835"/>
    </source>
</evidence>
<keyword evidence="5 7" id="KW-0378">Hydrolase</keyword>
<evidence type="ECO:0000256" key="3">
    <source>
        <dbReference type="ARBA" id="ARBA00022722"/>
    </source>
</evidence>
<proteinExistence type="inferred from homology"/>
<evidence type="ECO:0000256" key="5">
    <source>
        <dbReference type="ARBA" id="ARBA00022801"/>
    </source>
</evidence>
<dbReference type="InterPro" id="IPR000100">
    <property type="entry name" value="RNase_P"/>
</dbReference>
<reference evidence="9" key="1">
    <citation type="journal article" date="2021" name="PeerJ">
        <title>Extensive microbial diversity within the chicken gut microbiome revealed by metagenomics and culture.</title>
        <authorList>
            <person name="Gilroy R."/>
            <person name="Ravi A."/>
            <person name="Getino M."/>
            <person name="Pursley I."/>
            <person name="Horton D.L."/>
            <person name="Alikhan N.F."/>
            <person name="Baker D."/>
            <person name="Gharbi K."/>
            <person name="Hall N."/>
            <person name="Watson M."/>
            <person name="Adriaenssens E.M."/>
            <person name="Foster-Nyarko E."/>
            <person name="Jarju S."/>
            <person name="Secka A."/>
            <person name="Antonio M."/>
            <person name="Oren A."/>
            <person name="Chaudhuri R.R."/>
            <person name="La Ragione R."/>
            <person name="Hildebrand F."/>
            <person name="Pallen M.J."/>
        </authorList>
    </citation>
    <scope>NUCLEOTIDE SEQUENCE</scope>
    <source>
        <strain evidence="9">CHK55-1828</strain>
    </source>
</reference>
<dbReference type="PROSITE" id="PS00648">
    <property type="entry name" value="RIBONUCLEASE_P"/>
    <property type="match status" value="1"/>
</dbReference>
<evidence type="ECO:0000256" key="2">
    <source>
        <dbReference type="ARBA" id="ARBA00022694"/>
    </source>
</evidence>
<evidence type="ECO:0000256" key="6">
    <source>
        <dbReference type="ARBA" id="ARBA00022884"/>
    </source>
</evidence>
<dbReference type="EMBL" id="DYVX01000032">
    <property type="protein sequence ID" value="HJF91505.1"/>
    <property type="molecule type" value="Genomic_DNA"/>
</dbReference>
<dbReference type="GO" id="GO:0004526">
    <property type="term" value="F:ribonuclease P activity"/>
    <property type="evidence" value="ECO:0007669"/>
    <property type="project" value="UniProtKB-UniRule"/>
</dbReference>
<evidence type="ECO:0000256" key="8">
    <source>
        <dbReference type="NCBIfam" id="TIGR00188"/>
    </source>
</evidence>
<comment type="similarity">
    <text evidence="7">Belongs to the RnpA family.</text>
</comment>
<dbReference type="RefSeq" id="WP_276826765.1">
    <property type="nucleotide sequence ID" value="NZ_DYVX01000032.1"/>
</dbReference>
<comment type="catalytic activity">
    <reaction evidence="7">
        <text>Endonucleolytic cleavage of RNA, removing 5'-extranucleotides from tRNA precursor.</text>
        <dbReference type="EC" id="3.1.26.5"/>
    </reaction>
</comment>
<dbReference type="InterPro" id="IPR020568">
    <property type="entry name" value="Ribosomal_Su5_D2-typ_SF"/>
</dbReference>
<gene>
    <name evidence="7 9" type="primary">rnpA</name>
    <name evidence="9" type="ORF">K8W02_03840</name>
</gene>
<sequence>MVNRLRKPERLSRKKIIEKLFAGGSRSFSIFPLRVVWLPVEELNVQASLLVSVSKRRFKRAVKRNRVKRQIREAYRLNKQPLLEALAEKDLRLALAFIYLSDELTDSAVIAEKMKIALVRIVEKVSAGQPAPSAE</sequence>
<protein>
    <recommendedName>
        <fullName evidence="7 8">Ribonuclease P protein component</fullName>
        <shortName evidence="7">RNase P protein</shortName>
        <shortName evidence="7">RNaseP protein</shortName>
        <ecNumber evidence="7 8">3.1.26.5</ecNumber>
    </recommendedName>
    <alternativeName>
        <fullName evidence="7">Protein C5</fullName>
    </alternativeName>
</protein>
<comment type="subunit">
    <text evidence="7">Consists of a catalytic RNA component (M1 or rnpB) and a protein subunit.</text>
</comment>
<keyword evidence="4 7" id="KW-0255">Endonuclease</keyword>
<evidence type="ECO:0000256" key="4">
    <source>
        <dbReference type="ARBA" id="ARBA00022759"/>
    </source>
</evidence>
<dbReference type="NCBIfam" id="NF002509">
    <property type="entry name" value="PRK01903.1-4"/>
    <property type="match status" value="1"/>
</dbReference>
<comment type="function">
    <text evidence="1 7">RNaseP catalyzes the removal of the 5'-leader sequence from pre-tRNA to produce the mature 5'-terminus. It can also cleave other RNA substrates such as 4.5S RNA. The protein component plays an auxiliary but essential role in vivo by binding to the 5'-leader sequence and broadening the substrate specificity of the ribozyme.</text>
</comment>
<dbReference type="GO" id="GO:0001682">
    <property type="term" value="P:tRNA 5'-leader removal"/>
    <property type="evidence" value="ECO:0007669"/>
    <property type="project" value="UniProtKB-UniRule"/>
</dbReference>
<comment type="caution">
    <text evidence="9">The sequence shown here is derived from an EMBL/GenBank/DDBJ whole genome shotgun (WGS) entry which is preliminary data.</text>
</comment>
<keyword evidence="3 7" id="KW-0540">Nuclease</keyword>
<dbReference type="InterPro" id="IPR014721">
    <property type="entry name" value="Ribsml_uS5_D2-typ_fold_subgr"/>
</dbReference>
<organism evidence="9 10">
    <name type="scientific">Mediterranea massiliensis</name>
    <dbReference type="NCBI Taxonomy" id="1841865"/>
    <lineage>
        <taxon>Bacteria</taxon>
        <taxon>Pseudomonadati</taxon>
        <taxon>Bacteroidota</taxon>
        <taxon>Bacteroidia</taxon>
        <taxon>Bacteroidales</taxon>
        <taxon>Bacteroidaceae</taxon>
        <taxon>Mediterranea</taxon>
    </lineage>
</organism>
<dbReference type="Pfam" id="PF00825">
    <property type="entry name" value="Ribonuclease_P"/>
    <property type="match status" value="1"/>
</dbReference>
<keyword evidence="6 7" id="KW-0694">RNA-binding</keyword>
<dbReference type="AlphaFoldDB" id="A0A921HW42"/>
<dbReference type="HAMAP" id="MF_00227">
    <property type="entry name" value="RNase_P"/>
    <property type="match status" value="1"/>
</dbReference>
<dbReference type="NCBIfam" id="TIGR00188">
    <property type="entry name" value="rnpA"/>
    <property type="match status" value="1"/>
</dbReference>
<dbReference type="Proteomes" id="UP000717835">
    <property type="component" value="Unassembled WGS sequence"/>
</dbReference>